<proteinExistence type="inferred from homology"/>
<dbReference type="SUPFAM" id="SSF53335">
    <property type="entry name" value="S-adenosyl-L-methionine-dependent methyltransferases"/>
    <property type="match status" value="1"/>
</dbReference>
<keyword evidence="2 3" id="KW-0808">Transferase</keyword>
<evidence type="ECO:0000256" key="1">
    <source>
        <dbReference type="ARBA" id="ARBA00007867"/>
    </source>
</evidence>
<evidence type="ECO:0000256" key="2">
    <source>
        <dbReference type="ARBA" id="ARBA00022679"/>
    </source>
</evidence>
<dbReference type="PANTHER" id="PTHR46315:SF1">
    <property type="entry name" value="SPERMINE SYNTHASE"/>
    <property type="match status" value="1"/>
</dbReference>
<feature type="non-terminal residue" evidence="5">
    <location>
        <position position="1"/>
    </location>
</feature>
<dbReference type="PANTHER" id="PTHR46315">
    <property type="entry name" value="SPERMINE SYNTHASE"/>
    <property type="match status" value="1"/>
</dbReference>
<reference evidence="5 6" key="1">
    <citation type="submission" date="2022-01" db="EMBL/GenBank/DDBJ databases">
        <title>A chromosomal length assembly of Cordylochernes scorpioides.</title>
        <authorList>
            <person name="Zeh D."/>
            <person name="Zeh J."/>
        </authorList>
    </citation>
    <scope>NUCLEOTIDE SEQUENCE [LARGE SCALE GENOMIC DNA]</scope>
    <source>
        <strain evidence="5">IN4F17</strain>
        <tissue evidence="5">Whole Body</tissue>
    </source>
</reference>
<dbReference type="Pfam" id="PF17284">
    <property type="entry name" value="Spermine_synt_N"/>
    <property type="match status" value="1"/>
</dbReference>
<dbReference type="Proteomes" id="UP001235939">
    <property type="component" value="Chromosome 13"/>
</dbReference>
<dbReference type="EMBL" id="CP092875">
    <property type="protein sequence ID" value="UYV75540.1"/>
    <property type="molecule type" value="Genomic_DNA"/>
</dbReference>
<dbReference type="InterPro" id="IPR029063">
    <property type="entry name" value="SAM-dependent_MTases_sf"/>
</dbReference>
<dbReference type="Gene3D" id="3.40.50.150">
    <property type="entry name" value="Vaccinia Virus protein VP39"/>
    <property type="match status" value="1"/>
</dbReference>
<comment type="similarity">
    <text evidence="1">Belongs to the spermidine/spermine synthase family.</text>
</comment>
<protein>
    <submittedName>
        <fullName evidence="5">SMS</fullName>
    </submittedName>
</protein>
<evidence type="ECO:0000313" key="6">
    <source>
        <dbReference type="Proteomes" id="UP001235939"/>
    </source>
</evidence>
<keyword evidence="3" id="KW-0620">Polyamine biosynthesis</keyword>
<feature type="domain" description="PABS" evidence="4">
    <location>
        <begin position="45"/>
        <end position="296"/>
    </location>
</feature>
<sequence>PFLFLHVLTVVLTVQKLEDIRKNLVKIFQTKIEKTPAFKHATEVPIYFNNSEERIMEYDFNKIIFEAESPYQNIKILDSPTLGKCLLLDDLQNLGECDLSYTHALMKYQENSYKDKEILILGGGDGGLLYELLKEDPKFVTLIDISFYNLFIMTIEVIEACRKHMRSVCGSSMDTFTSHQHEIIVDDCFKKMDVFIQEGRKFDHIFNDLTDIPIHKEKDKGADDTWALIKKILNTCLPMLKPGGSYLNHAIGITCKDSLAKYEELLSNLPVKVTYSQHSAYVPSFIETWTFYEVRKVEESNETQ</sequence>
<dbReference type="PROSITE" id="PS01330">
    <property type="entry name" value="PABS_1"/>
    <property type="match status" value="1"/>
</dbReference>
<dbReference type="InterPro" id="IPR015576">
    <property type="entry name" value="Spermine_synthase_animal"/>
</dbReference>
<accession>A0ABY6L7W8</accession>
<dbReference type="Pfam" id="PF01564">
    <property type="entry name" value="Spermine_synth"/>
    <property type="match status" value="1"/>
</dbReference>
<evidence type="ECO:0000259" key="4">
    <source>
        <dbReference type="PROSITE" id="PS51006"/>
    </source>
</evidence>
<gene>
    <name evidence="5" type="ORF">LAZ67_13000544</name>
</gene>
<dbReference type="Gene3D" id="2.30.140.10">
    <property type="entry name" value="Spermidine synthase, tetramerisation domain"/>
    <property type="match status" value="1"/>
</dbReference>
<name>A0ABY6L7W8_9ARAC</name>
<dbReference type="PROSITE" id="PS51006">
    <property type="entry name" value="PABS_2"/>
    <property type="match status" value="1"/>
</dbReference>
<evidence type="ECO:0000313" key="5">
    <source>
        <dbReference type="EMBL" id="UYV75540.1"/>
    </source>
</evidence>
<evidence type="ECO:0000256" key="3">
    <source>
        <dbReference type="PROSITE-ProRule" id="PRU00354"/>
    </source>
</evidence>
<keyword evidence="6" id="KW-1185">Reference proteome</keyword>
<feature type="active site" description="Proton acceptor" evidence="3">
    <location>
        <position position="208"/>
    </location>
</feature>
<dbReference type="InterPro" id="IPR037163">
    <property type="entry name" value="Spermidine_synt_N_sf"/>
</dbReference>
<organism evidence="5 6">
    <name type="scientific">Cordylochernes scorpioides</name>
    <dbReference type="NCBI Taxonomy" id="51811"/>
    <lineage>
        <taxon>Eukaryota</taxon>
        <taxon>Metazoa</taxon>
        <taxon>Ecdysozoa</taxon>
        <taxon>Arthropoda</taxon>
        <taxon>Chelicerata</taxon>
        <taxon>Arachnida</taxon>
        <taxon>Pseudoscorpiones</taxon>
        <taxon>Cheliferoidea</taxon>
        <taxon>Chernetidae</taxon>
        <taxon>Cordylochernes</taxon>
    </lineage>
</organism>
<dbReference type="InterPro" id="IPR030373">
    <property type="entry name" value="PABS_CS"/>
</dbReference>
<dbReference type="InterPro" id="IPR035246">
    <property type="entry name" value="Spermidine_synt_N"/>
</dbReference>
<dbReference type="InterPro" id="IPR030374">
    <property type="entry name" value="PABS"/>
</dbReference>